<dbReference type="EMBL" id="CBTK010000295">
    <property type="protein sequence ID" value="CDH47151.1"/>
    <property type="molecule type" value="Genomic_DNA"/>
</dbReference>
<gene>
    <name evidence="1" type="ORF">BN874_770001</name>
</gene>
<evidence type="ECO:0000313" key="2">
    <source>
        <dbReference type="Proteomes" id="UP000019184"/>
    </source>
</evidence>
<keyword evidence="2" id="KW-1185">Reference proteome</keyword>
<organism evidence="1 2">
    <name type="scientific">Candidatus Contendobacter odensis Run_B_J11</name>
    <dbReference type="NCBI Taxonomy" id="1400861"/>
    <lineage>
        <taxon>Bacteria</taxon>
        <taxon>Pseudomonadati</taxon>
        <taxon>Pseudomonadota</taxon>
        <taxon>Gammaproteobacteria</taxon>
        <taxon>Candidatus Competibacteraceae</taxon>
        <taxon>Candidatus Contendibacter</taxon>
    </lineage>
</organism>
<reference evidence="1 2" key="1">
    <citation type="journal article" date="2014" name="ISME J.">
        <title>Candidatus Competibacter-lineage genomes retrieved from metagenomes reveal functional metabolic diversity.</title>
        <authorList>
            <person name="McIlroy S.J."/>
            <person name="Albertsen M."/>
            <person name="Andresen E.K."/>
            <person name="Saunders A.M."/>
            <person name="Kristiansen R."/>
            <person name="Stokholm-Bjerregaard M."/>
            <person name="Nielsen K.L."/>
            <person name="Nielsen P.H."/>
        </authorList>
    </citation>
    <scope>NUCLEOTIDE SEQUENCE [LARGE SCALE GENOMIC DNA]</scope>
    <source>
        <strain evidence="1 2">Run_B_J11</strain>
    </source>
</reference>
<name>A0A7U7J4E2_9GAMM</name>
<proteinExistence type="predicted"/>
<dbReference type="Proteomes" id="UP000019184">
    <property type="component" value="Unassembled WGS sequence"/>
</dbReference>
<accession>A0A7U7J4E2</accession>
<comment type="caution">
    <text evidence="1">The sequence shown here is derived from an EMBL/GenBank/DDBJ whole genome shotgun (WGS) entry which is preliminary data.</text>
</comment>
<sequence length="66" mass="7570">MNLLKLEDRQRTEGTDRSVISIARWKIRTFNEHLLKRFSSILGLDFSLIKSNPEFGNLCNYGAIAA</sequence>
<evidence type="ECO:0000313" key="1">
    <source>
        <dbReference type="EMBL" id="CDH47151.1"/>
    </source>
</evidence>
<dbReference type="AlphaFoldDB" id="A0A7U7J4E2"/>
<protein>
    <submittedName>
        <fullName evidence="1">Uncharacterized protein</fullName>
    </submittedName>
</protein>